<evidence type="ECO:0000256" key="1">
    <source>
        <dbReference type="PROSITE-ProRule" id="PRU00339"/>
    </source>
</evidence>
<name>W7Q6B9_9ALTE</name>
<reference evidence="4 5" key="1">
    <citation type="journal article" date="2014" name="Genome Announc.">
        <title>Draft Genome Sequence of the Agar-Degrading Bacterium Catenovulum sp. Strain DS-2, Isolated from Intestines of Haliotis diversicolor.</title>
        <authorList>
            <person name="Shan D."/>
            <person name="Li X."/>
            <person name="Gu Z."/>
            <person name="Wei G."/>
            <person name="Gao Z."/>
            <person name="Shao Z."/>
        </authorList>
    </citation>
    <scope>NUCLEOTIDE SEQUENCE [LARGE SCALE GENOMIC DNA]</scope>
    <source>
        <strain evidence="4 5">DS-2</strain>
    </source>
</reference>
<feature type="repeat" description="TPR" evidence="1">
    <location>
        <begin position="375"/>
        <end position="408"/>
    </location>
</feature>
<dbReference type="SMART" id="SM00028">
    <property type="entry name" value="TPR"/>
    <property type="match status" value="7"/>
</dbReference>
<keyword evidence="2" id="KW-1133">Transmembrane helix</keyword>
<keyword evidence="2" id="KW-0812">Transmembrane</keyword>
<evidence type="ECO:0000256" key="3">
    <source>
        <dbReference type="SAM" id="SignalP"/>
    </source>
</evidence>
<evidence type="ECO:0000313" key="4">
    <source>
        <dbReference type="EMBL" id="EWH08309.1"/>
    </source>
</evidence>
<feature type="chain" id="PRO_5004897783" evidence="3">
    <location>
        <begin position="26"/>
        <end position="580"/>
    </location>
</feature>
<dbReference type="EMBL" id="ARZY01000051">
    <property type="protein sequence ID" value="EWH08309.1"/>
    <property type="molecule type" value="Genomic_DNA"/>
</dbReference>
<evidence type="ECO:0000256" key="2">
    <source>
        <dbReference type="SAM" id="Phobius"/>
    </source>
</evidence>
<dbReference type="eggNOG" id="COG0457">
    <property type="taxonomic scope" value="Bacteria"/>
</dbReference>
<dbReference type="Gene3D" id="1.25.40.10">
    <property type="entry name" value="Tetratricopeptide repeat domain"/>
    <property type="match status" value="2"/>
</dbReference>
<keyword evidence="5" id="KW-1185">Reference proteome</keyword>
<dbReference type="PROSITE" id="PS50005">
    <property type="entry name" value="TPR"/>
    <property type="match status" value="2"/>
</dbReference>
<proteinExistence type="predicted"/>
<dbReference type="InterPro" id="IPR019734">
    <property type="entry name" value="TPR_rpt"/>
</dbReference>
<protein>
    <submittedName>
        <fullName evidence="4">Uncharacterized protein</fullName>
    </submittedName>
</protein>
<dbReference type="InterPro" id="IPR011990">
    <property type="entry name" value="TPR-like_helical_dom_sf"/>
</dbReference>
<sequence length="580" mass="65480">MQIVFQLRKLYLFCLVITVCFSTQAQDLTSKSYQQQQSKLTEAFIQAQSISDIDQSLTLLLQQIQLAISVNDSAKIQEYLIRVRALKNKVSNTQTEFASSLALSQIYRRLELLDQSLVEAELAEVKAREMRDAQLIMQALRNKGYVYKAQKQNQDALRTFLSALRYQSNTDKMSQAGLMRNIADAYSKINELVSSARYYEKATAILTEFPDNKLLPQTLIILSKTQNKMGDYAQALININQALTIAQTYFHQEQELDALTVLSILHRKLGNYEDALKFGLQALAIYDKLNDPDGIAAAANSIGLICIHLDQYDNARSYFNQVLQLNKSEVNPKYRAAAYRELGKLIVETDPNKGLNYVKQAHAIFTELNDLKGAGTALKNLANIYIQLGEVDQAQTTFAQAIDLFTSIQDVWNQTDTQIQLASTQIKMAPNQVANSALSSLQAARKIGAKSLEFDAYNVLQDAEEALGNYRQALQYAKQKEILSQQLKTESLNKKMAEMNIVLQVEKKQHALIQAEHDKSLLTMELNNKEHQLSLLKKDKEISELTIKYQFIINLLIGACTMVILFFVGRKFLAVGKNKV</sequence>
<dbReference type="Pfam" id="PF13424">
    <property type="entry name" value="TPR_12"/>
    <property type="match status" value="1"/>
</dbReference>
<organism evidence="4 5">
    <name type="scientific">Catenovulum agarivorans DS-2</name>
    <dbReference type="NCBI Taxonomy" id="1328313"/>
    <lineage>
        <taxon>Bacteria</taxon>
        <taxon>Pseudomonadati</taxon>
        <taxon>Pseudomonadota</taxon>
        <taxon>Gammaproteobacteria</taxon>
        <taxon>Alteromonadales</taxon>
        <taxon>Alteromonadaceae</taxon>
        <taxon>Catenovulum</taxon>
    </lineage>
</organism>
<dbReference type="STRING" id="1328313.DS2_17958"/>
<dbReference type="RefSeq" id="WP_035016373.1">
    <property type="nucleotide sequence ID" value="NZ_ARZY01000051.1"/>
</dbReference>
<dbReference type="PANTHER" id="PTHR10098">
    <property type="entry name" value="RAPSYN-RELATED"/>
    <property type="match status" value="1"/>
</dbReference>
<dbReference type="Pfam" id="PF14938">
    <property type="entry name" value="SNAP"/>
    <property type="match status" value="1"/>
</dbReference>
<keyword evidence="2" id="KW-0472">Membrane</keyword>
<feature type="repeat" description="TPR" evidence="1">
    <location>
        <begin position="296"/>
        <end position="329"/>
    </location>
</feature>
<dbReference type="Proteomes" id="UP000019276">
    <property type="component" value="Unassembled WGS sequence"/>
</dbReference>
<dbReference type="OrthoDB" id="6191081at2"/>
<gene>
    <name evidence="4" type="ORF">DS2_17958</name>
</gene>
<dbReference type="SUPFAM" id="SSF48452">
    <property type="entry name" value="TPR-like"/>
    <property type="match status" value="3"/>
</dbReference>
<dbReference type="AlphaFoldDB" id="W7Q6B9"/>
<keyword evidence="3" id="KW-0732">Signal</keyword>
<keyword evidence="1" id="KW-0802">TPR repeat</keyword>
<comment type="caution">
    <text evidence="4">The sequence shown here is derived from an EMBL/GenBank/DDBJ whole genome shotgun (WGS) entry which is preliminary data.</text>
</comment>
<feature type="transmembrane region" description="Helical" evidence="2">
    <location>
        <begin position="549"/>
        <end position="569"/>
    </location>
</feature>
<accession>W7Q6B9</accession>
<feature type="signal peptide" evidence="3">
    <location>
        <begin position="1"/>
        <end position="25"/>
    </location>
</feature>
<evidence type="ECO:0000313" key="5">
    <source>
        <dbReference type="Proteomes" id="UP000019276"/>
    </source>
</evidence>